<gene>
    <name evidence="1" type="ORF">CF165_40745</name>
</gene>
<dbReference type="RefSeq" id="WP_093952917.1">
    <property type="nucleotide sequence ID" value="NZ_NMUL01000053.1"/>
</dbReference>
<dbReference type="Pfam" id="PF02515">
    <property type="entry name" value="CoA_transf_3"/>
    <property type="match status" value="2"/>
</dbReference>
<dbReference type="InterPro" id="IPR044855">
    <property type="entry name" value="CoA-Trfase_III_dom3_sf"/>
</dbReference>
<dbReference type="PANTHER" id="PTHR48228:SF4">
    <property type="entry name" value="BLR3030 PROTEIN"/>
    <property type="match status" value="1"/>
</dbReference>
<dbReference type="InterPro" id="IPR003673">
    <property type="entry name" value="CoA-Trfase_fam_III"/>
</dbReference>
<evidence type="ECO:0000313" key="2">
    <source>
        <dbReference type="Proteomes" id="UP000215199"/>
    </source>
</evidence>
<dbReference type="Proteomes" id="UP000215199">
    <property type="component" value="Unassembled WGS sequence"/>
</dbReference>
<name>A0A229SPD4_9PSEU</name>
<keyword evidence="2" id="KW-1185">Reference proteome</keyword>
<dbReference type="SUPFAM" id="SSF89796">
    <property type="entry name" value="CoA-transferase family III (CaiB/BaiF)"/>
    <property type="match status" value="2"/>
</dbReference>
<accession>A0A229SPD4</accession>
<organism evidence="1 2">
    <name type="scientific">Amycolatopsis vastitatis</name>
    <dbReference type="NCBI Taxonomy" id="1905142"/>
    <lineage>
        <taxon>Bacteria</taxon>
        <taxon>Bacillati</taxon>
        <taxon>Actinomycetota</taxon>
        <taxon>Actinomycetes</taxon>
        <taxon>Pseudonocardiales</taxon>
        <taxon>Pseudonocardiaceae</taxon>
        <taxon>Amycolatopsis</taxon>
    </lineage>
</organism>
<reference evidence="2" key="1">
    <citation type="submission" date="2017-07" db="EMBL/GenBank/DDBJ databases">
        <title>Comparative genome mining reveals phylogenetic distribution patterns of secondary metabolites in Amycolatopsis.</title>
        <authorList>
            <person name="Adamek M."/>
            <person name="Alanjary M."/>
            <person name="Sales-Ortells H."/>
            <person name="Goodfellow M."/>
            <person name="Bull A.T."/>
            <person name="Kalinowski J."/>
            <person name="Ziemert N."/>
        </authorList>
    </citation>
    <scope>NUCLEOTIDE SEQUENCE [LARGE SCALE GENOMIC DNA]</scope>
    <source>
        <strain evidence="2">H5</strain>
    </source>
</reference>
<dbReference type="Gene3D" id="3.30.1540.10">
    <property type="entry name" value="formyl-coa transferase, domain 3"/>
    <property type="match status" value="1"/>
</dbReference>
<dbReference type="AlphaFoldDB" id="A0A229SPD4"/>
<dbReference type="GO" id="GO:0003824">
    <property type="term" value="F:catalytic activity"/>
    <property type="evidence" value="ECO:0007669"/>
    <property type="project" value="InterPro"/>
</dbReference>
<comment type="caution">
    <text evidence="1">The sequence shown here is derived from an EMBL/GenBank/DDBJ whole genome shotgun (WGS) entry which is preliminary data.</text>
</comment>
<dbReference type="OrthoDB" id="9058532at2"/>
<sequence>METTDPRVLREAMLEAVRHRATDDEFDPHAELRAVLAPLGFTPEDSGGTITFLKRDPLMPSSIRIGGAAAVALAQQSVVAAKLWRMRTGLGQDITVDLGQAIRRLAPASEMKWETLNGYPAAMSDRNVFAYFGFYPTRDGRRVIPANIYPGLKSKMLAVLDCADNAEALGRAIARYSADELEALGEEHGIVFAKVRSVEEFVEEPVFEHLASRPLVEIEKVADTPPEPLPEWGSHPLSGVRALGMGHVIAGAGIGRSLASLGADALNVWRVMEFEEEPLVATANVGVRSTRLDVRGPDGKATLRSLLRDADIFYANRRPGLLTELGVDAEQAFAVRPGLIHVTASCYGETGPWARRVGFDQVAGTVTGMVAAEGSLEEPKLPPTSIINDYLVAWLGATGAMAALARRATEGGSYRVHVSLTRAAMWAVTLGFFDWDYVRGAVGSGGEHELLDPQLFTSLTPLGIYQGVTENVTLSRTPHHYLNVLSPRGADQPVWLPRPRKLDVAALAKTLGRG</sequence>
<dbReference type="EMBL" id="NMUL01000053">
    <property type="protein sequence ID" value="OXM60907.1"/>
    <property type="molecule type" value="Genomic_DNA"/>
</dbReference>
<dbReference type="PROSITE" id="PS50890">
    <property type="entry name" value="PUA"/>
    <property type="match status" value="1"/>
</dbReference>
<dbReference type="InterPro" id="IPR050509">
    <property type="entry name" value="CoA-transferase_III"/>
</dbReference>
<evidence type="ECO:0000313" key="1">
    <source>
        <dbReference type="EMBL" id="OXM60907.1"/>
    </source>
</evidence>
<protein>
    <submittedName>
        <fullName evidence="1">Carnitine dehydratase</fullName>
    </submittedName>
</protein>
<dbReference type="InterPro" id="IPR023606">
    <property type="entry name" value="CoA-Trfase_III_dom_1_sf"/>
</dbReference>
<dbReference type="PANTHER" id="PTHR48228">
    <property type="entry name" value="SUCCINYL-COA--D-CITRAMALATE COA-TRANSFERASE"/>
    <property type="match status" value="1"/>
</dbReference>
<dbReference type="Gene3D" id="3.40.50.10540">
    <property type="entry name" value="Crotonobetainyl-coa:carnitine coa-transferase, domain 1"/>
    <property type="match status" value="2"/>
</dbReference>
<proteinExistence type="predicted"/>